<dbReference type="InterPro" id="IPR021930">
    <property type="entry name" value="Heparan_SO4_deacetylase_dom"/>
</dbReference>
<dbReference type="GO" id="GO:0016787">
    <property type="term" value="F:hydrolase activity"/>
    <property type="evidence" value="ECO:0007669"/>
    <property type="project" value="InterPro"/>
</dbReference>
<reference evidence="3" key="1">
    <citation type="submission" date="2022-11" db="UniProtKB">
        <authorList>
            <consortium name="WormBaseParasite"/>
        </authorList>
    </citation>
    <scope>IDENTIFICATION</scope>
</reference>
<dbReference type="GO" id="GO:0015016">
    <property type="term" value="F:heparan sulfate N-sulfotransferase activity"/>
    <property type="evidence" value="ECO:0007669"/>
    <property type="project" value="InterPro"/>
</dbReference>
<dbReference type="WBParaSite" id="PDA_v2.g12195.t1">
    <property type="protein sequence ID" value="PDA_v2.g12195.t1"/>
    <property type="gene ID" value="PDA_v2.g12195"/>
</dbReference>
<proteinExistence type="predicted"/>
<dbReference type="AlphaFoldDB" id="A0A914PBT4"/>
<evidence type="ECO:0000313" key="2">
    <source>
        <dbReference type="Proteomes" id="UP000887578"/>
    </source>
</evidence>
<organism evidence="2 3">
    <name type="scientific">Panagrolaimus davidi</name>
    <dbReference type="NCBI Taxonomy" id="227884"/>
    <lineage>
        <taxon>Eukaryota</taxon>
        <taxon>Metazoa</taxon>
        <taxon>Ecdysozoa</taxon>
        <taxon>Nematoda</taxon>
        <taxon>Chromadorea</taxon>
        <taxon>Rhabditida</taxon>
        <taxon>Tylenchina</taxon>
        <taxon>Panagrolaimomorpha</taxon>
        <taxon>Panagrolaimoidea</taxon>
        <taxon>Panagrolaimidae</taxon>
        <taxon>Panagrolaimus</taxon>
    </lineage>
</organism>
<feature type="domain" description="Heparan sulphate-N-deacetylase deacetylase" evidence="1">
    <location>
        <begin position="117"/>
        <end position="172"/>
    </location>
</feature>
<dbReference type="Proteomes" id="UP000887578">
    <property type="component" value="Unplaced"/>
</dbReference>
<feature type="domain" description="Heparan sulphate-N-deacetylase deacetylase" evidence="1">
    <location>
        <begin position="11"/>
        <end position="116"/>
    </location>
</feature>
<keyword evidence="2" id="KW-1185">Reference proteome</keyword>
<accession>A0A914PBT4</accession>
<evidence type="ECO:0000313" key="3">
    <source>
        <dbReference type="WBParaSite" id="PDA_v2.g12195.t1"/>
    </source>
</evidence>
<name>A0A914PBT4_9BILA</name>
<protein>
    <submittedName>
        <fullName evidence="3">Heparan sulphate-N-deacetylase domain-containing protein</fullName>
    </submittedName>
</protein>
<sequence length="180" mass="21396">MSRGSFNWSLDTYIQIDIDDVFVGQTGTRLVTEDIFALIESQNFLRKYIKGFNYTLGFSGHFFRRGDKVENEADEVLVAQSHNFLWFPHMWHHNHPQEYELTYLAALMTQNKLFAEFTSTEEYPHLRPAWDRRAFIHNNITVLPRQTCGLFTHTHFFHAYPDGIENLKKNIFEEKLLYKN</sequence>
<dbReference type="Pfam" id="PF12062">
    <property type="entry name" value="HSNSD-CE"/>
    <property type="match status" value="2"/>
</dbReference>
<evidence type="ECO:0000259" key="1">
    <source>
        <dbReference type="Pfam" id="PF12062"/>
    </source>
</evidence>